<organism evidence="1 2">
    <name type="scientific">Caerostris extrusa</name>
    <name type="common">Bark spider</name>
    <name type="synonym">Caerostris bankana</name>
    <dbReference type="NCBI Taxonomy" id="172846"/>
    <lineage>
        <taxon>Eukaryota</taxon>
        <taxon>Metazoa</taxon>
        <taxon>Ecdysozoa</taxon>
        <taxon>Arthropoda</taxon>
        <taxon>Chelicerata</taxon>
        <taxon>Arachnida</taxon>
        <taxon>Araneae</taxon>
        <taxon>Araneomorphae</taxon>
        <taxon>Entelegynae</taxon>
        <taxon>Araneoidea</taxon>
        <taxon>Araneidae</taxon>
        <taxon>Caerostris</taxon>
    </lineage>
</organism>
<proteinExistence type="predicted"/>
<dbReference type="EMBL" id="BPLR01018840">
    <property type="protein sequence ID" value="GIZ02665.1"/>
    <property type="molecule type" value="Genomic_DNA"/>
</dbReference>
<dbReference type="Proteomes" id="UP001054945">
    <property type="component" value="Unassembled WGS sequence"/>
</dbReference>
<reference evidence="1 2" key="1">
    <citation type="submission" date="2021-06" db="EMBL/GenBank/DDBJ databases">
        <title>Caerostris extrusa draft genome.</title>
        <authorList>
            <person name="Kono N."/>
            <person name="Arakawa K."/>
        </authorList>
    </citation>
    <scope>NUCLEOTIDE SEQUENCE [LARGE SCALE GENOMIC DNA]</scope>
</reference>
<accession>A0AAV4Y901</accession>
<name>A0AAV4Y901_CAEEX</name>
<gene>
    <name evidence="1" type="ORF">CEXT_412511</name>
</gene>
<comment type="caution">
    <text evidence="1">The sequence shown here is derived from an EMBL/GenBank/DDBJ whole genome shotgun (WGS) entry which is preliminary data.</text>
</comment>
<keyword evidence="2" id="KW-1185">Reference proteome</keyword>
<evidence type="ECO:0000313" key="1">
    <source>
        <dbReference type="EMBL" id="GIZ02665.1"/>
    </source>
</evidence>
<protein>
    <submittedName>
        <fullName evidence="1">Uncharacterized protein</fullName>
    </submittedName>
</protein>
<sequence>MNQNASSSSLGLIWFSTDVSQKMKRKLFPIEAFLPSSFFLPQVIPFNFHERRKLSEVIITGRILIEISITANKRFLCQPTSSQSYPLLFRTAGELSN</sequence>
<dbReference type="AlphaFoldDB" id="A0AAV4Y901"/>
<evidence type="ECO:0000313" key="2">
    <source>
        <dbReference type="Proteomes" id="UP001054945"/>
    </source>
</evidence>